<dbReference type="PANTHER" id="PTHR11430">
    <property type="entry name" value="LIPOCALIN"/>
    <property type="match status" value="1"/>
</dbReference>
<dbReference type="AlphaFoldDB" id="A0A8D2GKW0"/>
<dbReference type="InterPro" id="IPR000566">
    <property type="entry name" value="Lipocln_cytosolic_FA-bd_dom"/>
</dbReference>
<feature type="domain" description="Lipocalin/cytosolic fatty-acid binding" evidence="4">
    <location>
        <begin position="67"/>
        <end position="186"/>
    </location>
</feature>
<reference evidence="5" key="2">
    <citation type="submission" date="2025-08" db="UniProtKB">
        <authorList>
            <consortium name="Ensembl"/>
        </authorList>
    </citation>
    <scope>IDENTIFICATION</scope>
</reference>
<sequence>MSWGVEPLLEKDPPPATVEEAVLSPTKMTLLLLYLGLTLVCAQEEENNAVTSNFDLSKVQSWSTSVLLASDCREKIEEDGSMRVFVEHIDYLGDSSLTFKFENGTCTEVNLACKPTEKNAICSADCKYFFNPVPSFASMTNTQDMAVTVTLPTARTPDVSSQLKERFVKYCEEHGIVKENIFDLTKDHCAIHKYASLS</sequence>
<evidence type="ECO:0000256" key="1">
    <source>
        <dbReference type="ARBA" id="ARBA00006889"/>
    </source>
</evidence>
<reference evidence="5" key="1">
    <citation type="submission" date="2018-05" db="EMBL/GenBank/DDBJ databases">
        <title>Whole genome of Theropithecus gelada.</title>
        <authorList>
            <person name="Chiou K.L."/>
            <person name="Snyder-Mackler N."/>
        </authorList>
    </citation>
    <scope>NUCLEOTIDE SEQUENCE [LARGE SCALE GENOMIC DNA]</scope>
</reference>
<dbReference type="SUPFAM" id="SSF50814">
    <property type="entry name" value="Lipocalins"/>
    <property type="match status" value="1"/>
</dbReference>
<evidence type="ECO:0000259" key="4">
    <source>
        <dbReference type="Pfam" id="PF00061"/>
    </source>
</evidence>
<evidence type="ECO:0000313" key="5">
    <source>
        <dbReference type="Ensembl" id="ENSTGEP00000035672.1"/>
    </source>
</evidence>
<organism evidence="5 6">
    <name type="scientific">Theropithecus gelada</name>
    <name type="common">Gelada baboon</name>
    <dbReference type="NCBI Taxonomy" id="9565"/>
    <lineage>
        <taxon>Eukaryota</taxon>
        <taxon>Metazoa</taxon>
        <taxon>Chordata</taxon>
        <taxon>Craniata</taxon>
        <taxon>Vertebrata</taxon>
        <taxon>Euteleostomi</taxon>
        <taxon>Mammalia</taxon>
        <taxon>Eutheria</taxon>
        <taxon>Euarchontoglires</taxon>
        <taxon>Primates</taxon>
        <taxon>Haplorrhini</taxon>
        <taxon>Catarrhini</taxon>
        <taxon>Cercopithecidae</taxon>
        <taxon>Cercopithecinae</taxon>
        <taxon>Theropithecus</taxon>
    </lineage>
</organism>
<keyword evidence="2" id="KW-0590">Pheromone-binding</keyword>
<keyword evidence="3" id="KW-0732">Signal</keyword>
<comment type="similarity">
    <text evidence="1">Belongs to the calycin superfamily. Lipocalin family.</text>
</comment>
<dbReference type="PANTHER" id="PTHR11430:SF76">
    <property type="entry name" value="MAJOR URINARY PROTEIN 1-RELATED"/>
    <property type="match status" value="1"/>
</dbReference>
<dbReference type="GO" id="GO:0005615">
    <property type="term" value="C:extracellular space"/>
    <property type="evidence" value="ECO:0007669"/>
    <property type="project" value="TreeGrafter"/>
</dbReference>
<evidence type="ECO:0000256" key="3">
    <source>
        <dbReference type="SAM" id="SignalP"/>
    </source>
</evidence>
<dbReference type="Proteomes" id="UP000694411">
    <property type="component" value="Chromosome 15"/>
</dbReference>
<feature type="signal peptide" evidence="3">
    <location>
        <begin position="1"/>
        <end position="42"/>
    </location>
</feature>
<dbReference type="InterPro" id="IPR002345">
    <property type="entry name" value="Lipocalin"/>
</dbReference>
<dbReference type="Pfam" id="PF00061">
    <property type="entry name" value="Lipocalin"/>
    <property type="match status" value="1"/>
</dbReference>
<evidence type="ECO:0000256" key="2">
    <source>
        <dbReference type="ARBA" id="ARBA00023106"/>
    </source>
</evidence>
<proteinExistence type="inferred from homology"/>
<reference evidence="5" key="3">
    <citation type="submission" date="2025-09" db="UniProtKB">
        <authorList>
            <consortium name="Ensembl"/>
        </authorList>
    </citation>
    <scope>IDENTIFICATION</scope>
</reference>
<dbReference type="Gene3D" id="2.40.128.20">
    <property type="match status" value="1"/>
</dbReference>
<dbReference type="GO" id="GO:0036094">
    <property type="term" value="F:small molecule binding"/>
    <property type="evidence" value="ECO:0007669"/>
    <property type="project" value="InterPro"/>
</dbReference>
<feature type="chain" id="PRO_5034862838" description="Lipocalin/cytosolic fatty-acid binding domain-containing protein" evidence="3">
    <location>
        <begin position="43"/>
        <end position="198"/>
    </location>
</feature>
<keyword evidence="6" id="KW-1185">Reference proteome</keyword>
<dbReference type="GO" id="GO:0005550">
    <property type="term" value="F:pheromone binding"/>
    <property type="evidence" value="ECO:0007669"/>
    <property type="project" value="UniProtKB-KW"/>
</dbReference>
<dbReference type="InterPro" id="IPR012674">
    <property type="entry name" value="Calycin"/>
</dbReference>
<protein>
    <recommendedName>
        <fullName evidence="4">Lipocalin/cytosolic fatty-acid binding domain-containing protein</fullName>
    </recommendedName>
</protein>
<evidence type="ECO:0000313" key="6">
    <source>
        <dbReference type="Proteomes" id="UP000694411"/>
    </source>
</evidence>
<accession>A0A8D2GKW0</accession>
<dbReference type="Ensembl" id="ENSTGET00000042324.1">
    <property type="protein sequence ID" value="ENSTGEP00000035672.1"/>
    <property type="gene ID" value="ENSTGEG00000028400.1"/>
</dbReference>
<name>A0A8D2GKW0_THEGE</name>